<keyword evidence="4" id="KW-1185">Reference proteome</keyword>
<evidence type="ECO:0000256" key="2">
    <source>
        <dbReference type="SAM" id="SignalP"/>
    </source>
</evidence>
<evidence type="ECO:0000313" key="3">
    <source>
        <dbReference type="EMBL" id="PSN59079.1"/>
    </source>
</evidence>
<feature type="chain" id="PRO_5015743319" evidence="2">
    <location>
        <begin position="20"/>
        <end position="163"/>
    </location>
</feature>
<accession>A0A2T2N141</accession>
<dbReference type="Proteomes" id="UP000240883">
    <property type="component" value="Unassembled WGS sequence"/>
</dbReference>
<feature type="compositionally biased region" description="Polar residues" evidence="1">
    <location>
        <begin position="83"/>
        <end position="99"/>
    </location>
</feature>
<protein>
    <submittedName>
        <fullName evidence="3">Uncharacterized protein</fullName>
    </submittedName>
</protein>
<feature type="signal peptide" evidence="2">
    <location>
        <begin position="1"/>
        <end position="19"/>
    </location>
</feature>
<sequence length="163" mass="16992">MRYAIIISFLSIALSVVNAMSNLNPFRRRDTCSDGEEICDEIYCMPAGSYCCDSGIGSYCDAGQYCSDNACYFNESIHIESTPPTETTMFQDDSGESTPTPIPTERPGRTTTRALGTTTAQNTASSAAGFSSSPKSTGAASSLGCVAGLPGLALVAGQLLLGL</sequence>
<dbReference type="EMBL" id="KZ678167">
    <property type="protein sequence ID" value="PSN59079.1"/>
    <property type="molecule type" value="Genomic_DNA"/>
</dbReference>
<proteinExistence type="predicted"/>
<dbReference type="AlphaFoldDB" id="A0A2T2N141"/>
<name>A0A2T2N141_CORCC</name>
<dbReference type="STRING" id="1448308.A0A2T2N141"/>
<reference evidence="3 4" key="1">
    <citation type="journal article" date="2018" name="Front. Microbiol.">
        <title>Genome-Wide Analysis of Corynespora cassiicola Leaf Fall Disease Putative Effectors.</title>
        <authorList>
            <person name="Lopez D."/>
            <person name="Ribeiro S."/>
            <person name="Label P."/>
            <person name="Fumanal B."/>
            <person name="Venisse J.S."/>
            <person name="Kohler A."/>
            <person name="de Oliveira R.R."/>
            <person name="Labutti K."/>
            <person name="Lipzen A."/>
            <person name="Lail K."/>
            <person name="Bauer D."/>
            <person name="Ohm R.A."/>
            <person name="Barry K.W."/>
            <person name="Spatafora J."/>
            <person name="Grigoriev I.V."/>
            <person name="Martin F.M."/>
            <person name="Pujade-Renaud V."/>
        </authorList>
    </citation>
    <scope>NUCLEOTIDE SEQUENCE [LARGE SCALE GENOMIC DNA]</scope>
    <source>
        <strain evidence="3 4">Philippines</strain>
    </source>
</reference>
<evidence type="ECO:0000256" key="1">
    <source>
        <dbReference type="SAM" id="MobiDB-lite"/>
    </source>
</evidence>
<keyword evidence="2" id="KW-0732">Signal</keyword>
<feature type="region of interest" description="Disordered" evidence="1">
    <location>
        <begin position="83"/>
        <end position="113"/>
    </location>
</feature>
<evidence type="ECO:0000313" key="4">
    <source>
        <dbReference type="Proteomes" id="UP000240883"/>
    </source>
</evidence>
<organism evidence="3 4">
    <name type="scientific">Corynespora cassiicola Philippines</name>
    <dbReference type="NCBI Taxonomy" id="1448308"/>
    <lineage>
        <taxon>Eukaryota</taxon>
        <taxon>Fungi</taxon>
        <taxon>Dikarya</taxon>
        <taxon>Ascomycota</taxon>
        <taxon>Pezizomycotina</taxon>
        <taxon>Dothideomycetes</taxon>
        <taxon>Pleosporomycetidae</taxon>
        <taxon>Pleosporales</taxon>
        <taxon>Corynesporascaceae</taxon>
        <taxon>Corynespora</taxon>
    </lineage>
</organism>
<gene>
    <name evidence="3" type="ORF">BS50DRAFT_660973</name>
</gene>